<evidence type="ECO:0000256" key="14">
    <source>
        <dbReference type="SAM" id="MobiDB-lite"/>
    </source>
</evidence>
<gene>
    <name evidence="17" type="ORF">GFD30_11605</name>
</gene>
<keyword evidence="11 15" id="KW-1133">Transmembrane helix</keyword>
<feature type="domain" description="Histidine kinase" evidence="16">
    <location>
        <begin position="339"/>
        <end position="519"/>
    </location>
</feature>
<dbReference type="SUPFAM" id="SSF55874">
    <property type="entry name" value="ATPase domain of HSP90 chaperone/DNA topoisomerase II/histidine kinase"/>
    <property type="match status" value="1"/>
</dbReference>
<dbReference type="InterPro" id="IPR005467">
    <property type="entry name" value="His_kinase_dom"/>
</dbReference>
<feature type="compositionally biased region" description="Low complexity" evidence="14">
    <location>
        <begin position="555"/>
        <end position="575"/>
    </location>
</feature>
<evidence type="ECO:0000256" key="10">
    <source>
        <dbReference type="ARBA" id="ARBA00022840"/>
    </source>
</evidence>
<dbReference type="InterPro" id="IPR033463">
    <property type="entry name" value="sCache_3"/>
</dbReference>
<dbReference type="GO" id="GO:0005886">
    <property type="term" value="C:plasma membrane"/>
    <property type="evidence" value="ECO:0007669"/>
    <property type="project" value="UniProtKB-SubCell"/>
</dbReference>
<dbReference type="InterPro" id="IPR013656">
    <property type="entry name" value="PAS_4"/>
</dbReference>
<dbReference type="GO" id="GO:0005524">
    <property type="term" value="F:ATP binding"/>
    <property type="evidence" value="ECO:0007669"/>
    <property type="project" value="UniProtKB-KW"/>
</dbReference>
<name>A0A6L5G945_9ACTN</name>
<dbReference type="EMBL" id="WIAO01000012">
    <property type="protein sequence ID" value="MQM26212.1"/>
    <property type="molecule type" value="Genomic_DNA"/>
</dbReference>
<evidence type="ECO:0000256" key="6">
    <source>
        <dbReference type="ARBA" id="ARBA00022679"/>
    </source>
</evidence>
<keyword evidence="8" id="KW-0547">Nucleotide-binding</keyword>
<dbReference type="InterPro" id="IPR036890">
    <property type="entry name" value="HATPase_C_sf"/>
</dbReference>
<keyword evidence="9" id="KW-0418">Kinase</keyword>
<dbReference type="InterPro" id="IPR004358">
    <property type="entry name" value="Sig_transdc_His_kin-like_C"/>
</dbReference>
<dbReference type="InterPro" id="IPR029151">
    <property type="entry name" value="Sensor-like_sf"/>
</dbReference>
<dbReference type="InterPro" id="IPR000014">
    <property type="entry name" value="PAS"/>
</dbReference>
<dbReference type="SMART" id="SM00091">
    <property type="entry name" value="PAS"/>
    <property type="match status" value="1"/>
</dbReference>
<dbReference type="SUPFAM" id="SSF103190">
    <property type="entry name" value="Sensory domain-like"/>
    <property type="match status" value="1"/>
</dbReference>
<feature type="transmembrane region" description="Helical" evidence="15">
    <location>
        <begin position="173"/>
        <end position="194"/>
    </location>
</feature>
<organism evidence="17 18">
    <name type="scientific">Glycomyces albidus</name>
    <dbReference type="NCBI Taxonomy" id="2656774"/>
    <lineage>
        <taxon>Bacteria</taxon>
        <taxon>Bacillati</taxon>
        <taxon>Actinomycetota</taxon>
        <taxon>Actinomycetes</taxon>
        <taxon>Glycomycetales</taxon>
        <taxon>Glycomycetaceae</taxon>
        <taxon>Glycomyces</taxon>
    </lineage>
</organism>
<comment type="catalytic activity">
    <reaction evidence="1">
        <text>ATP + protein L-histidine = ADP + protein N-phospho-L-histidine.</text>
        <dbReference type="EC" id="2.7.13.3"/>
    </reaction>
</comment>
<dbReference type="AlphaFoldDB" id="A0A6L5G945"/>
<dbReference type="Pfam" id="PF17203">
    <property type="entry name" value="sCache_3_2"/>
    <property type="match status" value="1"/>
</dbReference>
<protein>
    <recommendedName>
        <fullName evidence="3">histidine kinase</fullName>
        <ecNumber evidence="3">2.7.13.3</ecNumber>
    </recommendedName>
</protein>
<evidence type="ECO:0000259" key="16">
    <source>
        <dbReference type="PROSITE" id="PS50109"/>
    </source>
</evidence>
<comment type="subcellular location">
    <subcellularLocation>
        <location evidence="2">Cell membrane</location>
        <topology evidence="2">Multi-pass membrane protein</topology>
    </subcellularLocation>
</comment>
<dbReference type="SUPFAM" id="SSF55890">
    <property type="entry name" value="Sporulation response regulatory protein Spo0B"/>
    <property type="match status" value="1"/>
</dbReference>
<dbReference type="CDD" id="cd00130">
    <property type="entry name" value="PAS"/>
    <property type="match status" value="1"/>
</dbReference>
<keyword evidence="5" id="KW-0597">Phosphoprotein</keyword>
<keyword evidence="12" id="KW-0902">Two-component regulatory system</keyword>
<dbReference type="EC" id="2.7.13.3" evidence="3"/>
<evidence type="ECO:0000256" key="11">
    <source>
        <dbReference type="ARBA" id="ARBA00022989"/>
    </source>
</evidence>
<keyword evidence="13 15" id="KW-0472">Membrane</keyword>
<dbReference type="PROSITE" id="PS50109">
    <property type="entry name" value="HIS_KIN"/>
    <property type="match status" value="1"/>
</dbReference>
<comment type="caution">
    <text evidence="17">The sequence shown here is derived from an EMBL/GenBank/DDBJ whole genome shotgun (WGS) entry which is preliminary data.</text>
</comment>
<evidence type="ECO:0000256" key="2">
    <source>
        <dbReference type="ARBA" id="ARBA00004651"/>
    </source>
</evidence>
<evidence type="ECO:0000313" key="17">
    <source>
        <dbReference type="EMBL" id="MQM26212.1"/>
    </source>
</evidence>
<evidence type="ECO:0000256" key="3">
    <source>
        <dbReference type="ARBA" id="ARBA00012438"/>
    </source>
</evidence>
<dbReference type="PANTHER" id="PTHR43547:SF10">
    <property type="entry name" value="SENSOR HISTIDINE KINASE DCUS"/>
    <property type="match status" value="1"/>
</dbReference>
<keyword evidence="6" id="KW-0808">Transferase</keyword>
<dbReference type="InterPro" id="IPR016120">
    <property type="entry name" value="Sig_transdc_His_kin_SpoOB"/>
</dbReference>
<evidence type="ECO:0000256" key="1">
    <source>
        <dbReference type="ARBA" id="ARBA00000085"/>
    </source>
</evidence>
<dbReference type="PRINTS" id="PR00344">
    <property type="entry name" value="BCTRLSENSOR"/>
</dbReference>
<evidence type="ECO:0000256" key="4">
    <source>
        <dbReference type="ARBA" id="ARBA00022475"/>
    </source>
</evidence>
<reference evidence="17 18" key="1">
    <citation type="submission" date="2019-10" db="EMBL/GenBank/DDBJ databases">
        <title>Glycomyces albidus sp. nov., a novel actinomycete isolated from rhizosphere soil of wheat (Triticum aestivum L.).</title>
        <authorList>
            <person name="Qian L."/>
        </authorList>
    </citation>
    <scope>NUCLEOTIDE SEQUENCE [LARGE SCALE GENOMIC DNA]</scope>
    <source>
        <strain evidence="17 18">NEAU-7082</strain>
    </source>
</reference>
<feature type="compositionally biased region" description="Basic and acidic residues" evidence="14">
    <location>
        <begin position="531"/>
        <end position="550"/>
    </location>
</feature>
<evidence type="ECO:0000256" key="7">
    <source>
        <dbReference type="ARBA" id="ARBA00022692"/>
    </source>
</evidence>
<dbReference type="Gene3D" id="3.30.450.20">
    <property type="entry name" value="PAS domain"/>
    <property type="match status" value="2"/>
</dbReference>
<dbReference type="SUPFAM" id="SSF55785">
    <property type="entry name" value="PYP-like sensor domain (PAS domain)"/>
    <property type="match status" value="1"/>
</dbReference>
<dbReference type="InterPro" id="IPR035965">
    <property type="entry name" value="PAS-like_dom_sf"/>
</dbReference>
<dbReference type="RefSeq" id="WP_153025463.1">
    <property type="nucleotide sequence ID" value="NZ_WIAO01000012.1"/>
</dbReference>
<keyword evidence="4" id="KW-1003">Cell membrane</keyword>
<keyword evidence="10" id="KW-0067">ATP-binding</keyword>
<evidence type="ECO:0000256" key="8">
    <source>
        <dbReference type="ARBA" id="ARBA00022741"/>
    </source>
</evidence>
<dbReference type="GO" id="GO:0000155">
    <property type="term" value="F:phosphorelay sensor kinase activity"/>
    <property type="evidence" value="ECO:0007669"/>
    <property type="project" value="InterPro"/>
</dbReference>
<feature type="region of interest" description="Disordered" evidence="14">
    <location>
        <begin position="509"/>
        <end position="587"/>
    </location>
</feature>
<dbReference type="Gene3D" id="3.30.565.10">
    <property type="entry name" value="Histidine kinase-like ATPase, C-terminal domain"/>
    <property type="match status" value="1"/>
</dbReference>
<evidence type="ECO:0000256" key="5">
    <source>
        <dbReference type="ARBA" id="ARBA00022553"/>
    </source>
</evidence>
<evidence type="ECO:0000256" key="12">
    <source>
        <dbReference type="ARBA" id="ARBA00023012"/>
    </source>
</evidence>
<dbReference type="SMART" id="SM00387">
    <property type="entry name" value="HATPase_c"/>
    <property type="match status" value="1"/>
</dbReference>
<accession>A0A6L5G945</accession>
<dbReference type="Pfam" id="PF08448">
    <property type="entry name" value="PAS_4"/>
    <property type="match status" value="1"/>
</dbReference>
<dbReference type="Proteomes" id="UP000477750">
    <property type="component" value="Unassembled WGS sequence"/>
</dbReference>
<evidence type="ECO:0000256" key="13">
    <source>
        <dbReference type="ARBA" id="ARBA00023136"/>
    </source>
</evidence>
<evidence type="ECO:0000256" key="9">
    <source>
        <dbReference type="ARBA" id="ARBA00022777"/>
    </source>
</evidence>
<dbReference type="Pfam" id="PF02518">
    <property type="entry name" value="HATPase_c"/>
    <property type="match status" value="1"/>
</dbReference>
<proteinExistence type="predicted"/>
<keyword evidence="7 15" id="KW-0812">Transmembrane</keyword>
<sequence length="587" mass="61032">MKWGVTKPWPLARQLLVLQLVLVGLIVGAGTALAYVDAGRATDDNAREEVLAVASTVADSPSVIAALATPDPSLELQPFAERVRADTGVDFITIMSPEGIRYTHPDPSQIGKRFIGNTETALAGRPFTETYTGTLGPSMRAVVPVFDDVDAVVALVAVGITIEAISAELNERLVPLAAVAGGVLVVGVAGSYLVSARLGRQTRGVAPAELRDMFEYYEAILHSVREGLVLVDRDGRVALCNDAARDLLRLPEDPKGVPVAELGLAEDLAAALTSPAPVADELHLTDTRLLLVNTMPVRSRDRSMGTVVTLRDHTDLQHLTGELDTARGFAESLRSQAHESANRLHAVISLIELGRVDRAVELATAELATAQQLTDRVVGSVTEPVLAALLLGKLSEAGERGVELELTADTAMQDTEGIDARDLITILGNLIDNALDAAVEHAAERAPKVAVTVKSEPGELLVRVADSGPGVAEGADIFRRGWSTKPDGESGRGLGLALVGQAVRRNGGSIEVAGGGGGGEASNGDTEGDASEGRAVDDRAARADASENRAPDSVSGAPAPGGRPAGGRASSTGGAVFTVRLPISSDR</sequence>
<keyword evidence="18" id="KW-1185">Reference proteome</keyword>
<evidence type="ECO:0000313" key="18">
    <source>
        <dbReference type="Proteomes" id="UP000477750"/>
    </source>
</evidence>
<dbReference type="PANTHER" id="PTHR43547">
    <property type="entry name" value="TWO-COMPONENT HISTIDINE KINASE"/>
    <property type="match status" value="1"/>
</dbReference>
<evidence type="ECO:0000256" key="15">
    <source>
        <dbReference type="SAM" id="Phobius"/>
    </source>
</evidence>
<dbReference type="InterPro" id="IPR003594">
    <property type="entry name" value="HATPase_dom"/>
</dbReference>